<protein>
    <submittedName>
        <fullName evidence="4">SAF domain-containing protein</fullName>
    </submittedName>
</protein>
<feature type="region of interest" description="Disordered" evidence="1">
    <location>
        <begin position="1"/>
        <end position="30"/>
    </location>
</feature>
<feature type="transmembrane region" description="Helical" evidence="2">
    <location>
        <begin position="45"/>
        <end position="64"/>
    </location>
</feature>
<dbReference type="SMART" id="SM00858">
    <property type="entry name" value="SAF"/>
    <property type="match status" value="1"/>
</dbReference>
<evidence type="ECO:0000313" key="4">
    <source>
        <dbReference type="EMBL" id="MFH8551741.1"/>
    </source>
</evidence>
<dbReference type="Pfam" id="PF08666">
    <property type="entry name" value="SAF"/>
    <property type="match status" value="1"/>
</dbReference>
<evidence type="ECO:0000259" key="3">
    <source>
        <dbReference type="SMART" id="SM00858"/>
    </source>
</evidence>
<evidence type="ECO:0000313" key="5">
    <source>
        <dbReference type="Proteomes" id="UP001610818"/>
    </source>
</evidence>
<dbReference type="EMBL" id="JBIRGQ010000014">
    <property type="protein sequence ID" value="MFH8551741.1"/>
    <property type="molecule type" value="Genomic_DNA"/>
</dbReference>
<keyword evidence="2" id="KW-1133">Transmembrane helix</keyword>
<reference evidence="4 5" key="1">
    <citation type="submission" date="2024-10" db="EMBL/GenBank/DDBJ databases">
        <title>The Natural Products Discovery Center: Release of the First 8490 Sequenced Strains for Exploring Actinobacteria Biosynthetic Diversity.</title>
        <authorList>
            <person name="Kalkreuter E."/>
            <person name="Kautsar S.A."/>
            <person name="Yang D."/>
            <person name="Bader C.D."/>
            <person name="Teijaro C.N."/>
            <person name="Fluegel L."/>
            <person name="Davis C.M."/>
            <person name="Simpson J.R."/>
            <person name="Lauterbach L."/>
            <person name="Steele A.D."/>
            <person name="Gui C."/>
            <person name="Meng S."/>
            <person name="Li G."/>
            <person name="Viehrig K."/>
            <person name="Ye F."/>
            <person name="Su P."/>
            <person name="Kiefer A.F."/>
            <person name="Nichols A."/>
            <person name="Cepeda A.J."/>
            <person name="Yan W."/>
            <person name="Fan B."/>
            <person name="Jiang Y."/>
            <person name="Adhikari A."/>
            <person name="Zheng C.-J."/>
            <person name="Schuster L."/>
            <person name="Cowan T.M."/>
            <person name="Smanski M.J."/>
            <person name="Chevrette M.G."/>
            <person name="De Carvalho L.P.S."/>
            <person name="Shen B."/>
        </authorList>
    </citation>
    <scope>NUCLEOTIDE SEQUENCE [LARGE SCALE GENOMIC DNA]</scope>
    <source>
        <strain evidence="4 5">NPDC017990</strain>
    </source>
</reference>
<dbReference type="InterPro" id="IPR013974">
    <property type="entry name" value="SAF"/>
</dbReference>
<gene>
    <name evidence="4" type="ORF">ACH4F9_42875</name>
</gene>
<keyword evidence="2" id="KW-0472">Membrane</keyword>
<comment type="caution">
    <text evidence="4">The sequence shown here is derived from an EMBL/GenBank/DDBJ whole genome shotgun (WGS) entry which is preliminary data.</text>
</comment>
<keyword evidence="2" id="KW-0812">Transmembrane</keyword>
<dbReference type="Proteomes" id="UP001610818">
    <property type="component" value="Unassembled WGS sequence"/>
</dbReference>
<feature type="domain" description="SAF" evidence="3">
    <location>
        <begin position="71"/>
        <end position="134"/>
    </location>
</feature>
<keyword evidence="5" id="KW-1185">Reference proteome</keyword>
<proteinExistence type="predicted"/>
<sequence length="235" mass="23894">MARDVLKSGTKNRATAVPAPPGGDVMRPDLDIIDPEPPRRRRRSFMVIGAVMVLAGAVGFAGLLSASGERTDVLALAHDVPAGSKIEAEDLRVVALPQDPGLKPVAAAKKTTIIGRRAATALTEGSLLTSRQLTGKGGLRPGEALVAVEVKRGMAPVDALRPGATVSLVTRPKEGEVVGKEQPELAEVGGRVVKVGAPSSSGDVVVQTAVRDADSGLVASDASAGRVAIVLKAGG</sequence>
<name>A0ABW7R394_9ACTN</name>
<dbReference type="CDD" id="cd11614">
    <property type="entry name" value="SAF_CpaB_FlgA_like"/>
    <property type="match status" value="1"/>
</dbReference>
<dbReference type="RefSeq" id="WP_397718804.1">
    <property type="nucleotide sequence ID" value="NZ_JBIRGN010000014.1"/>
</dbReference>
<accession>A0ABW7R394</accession>
<organism evidence="4 5">
    <name type="scientific">Streptomyces longisporoflavus</name>
    <dbReference type="NCBI Taxonomy" id="28044"/>
    <lineage>
        <taxon>Bacteria</taxon>
        <taxon>Bacillati</taxon>
        <taxon>Actinomycetota</taxon>
        <taxon>Actinomycetes</taxon>
        <taxon>Kitasatosporales</taxon>
        <taxon>Streptomycetaceae</taxon>
        <taxon>Streptomyces</taxon>
    </lineage>
</organism>
<evidence type="ECO:0000256" key="2">
    <source>
        <dbReference type="SAM" id="Phobius"/>
    </source>
</evidence>
<evidence type="ECO:0000256" key="1">
    <source>
        <dbReference type="SAM" id="MobiDB-lite"/>
    </source>
</evidence>